<comment type="caution">
    <text evidence="7">The sequence shown here is derived from an EMBL/GenBank/DDBJ whole genome shotgun (WGS) entry which is preliminary data.</text>
</comment>
<keyword evidence="3" id="KW-0998">Cell outer membrane</keyword>
<reference evidence="7 8" key="1">
    <citation type="submission" date="2019-03" db="EMBL/GenBank/DDBJ databases">
        <title>Genomic Encyclopedia of Type Strains, Phase IV (KMG-IV): sequencing the most valuable type-strain genomes for metagenomic binning, comparative biology and taxonomic classification.</title>
        <authorList>
            <person name="Goeker M."/>
        </authorList>
    </citation>
    <scope>NUCLEOTIDE SEQUENCE [LARGE SCALE GENOMIC DNA]</scope>
    <source>
        <strain evidence="7 8">DSM 102969</strain>
    </source>
</reference>
<comment type="subcellular location">
    <subcellularLocation>
        <location evidence="1">Cell outer membrane</location>
    </subcellularLocation>
</comment>
<dbReference type="InterPro" id="IPR006664">
    <property type="entry name" value="OMP_bac"/>
</dbReference>
<dbReference type="InterPro" id="IPR036737">
    <property type="entry name" value="OmpA-like_sf"/>
</dbReference>
<dbReference type="PANTHER" id="PTHR30329">
    <property type="entry name" value="STATOR ELEMENT OF FLAGELLAR MOTOR COMPLEX"/>
    <property type="match status" value="1"/>
</dbReference>
<sequence>MRHRARIALPLLLLVAATPAAARPCAAIDADARAGIADRDLPALSRLVDEAARPDAGCTDAWRAALGDDVANAHVDAFFAAVEADGDAAAHLDLLEAGRRFGAPWQLILTLAEVRYERADYDGAAPLYEQAVATLARRAATGSDADLAALPDEAAFREIHARMATAALLASTYETPAVTRGDPASGLYAERYRGFTVAAVPVPVQFEFGTTAFTEKGRRAAEHLAAYLRASHLAAVTLVGHTDTVGGDADNMALSLARAEAVRAFVAAAGYSGRITVEGRGEREPFRGPDDARFAGDAAARDALDRRVELIR</sequence>
<dbReference type="Proteomes" id="UP000294547">
    <property type="component" value="Unassembled WGS sequence"/>
</dbReference>
<evidence type="ECO:0000256" key="2">
    <source>
        <dbReference type="ARBA" id="ARBA00023136"/>
    </source>
</evidence>
<evidence type="ECO:0000259" key="6">
    <source>
        <dbReference type="PROSITE" id="PS51123"/>
    </source>
</evidence>
<keyword evidence="2 4" id="KW-0472">Membrane</keyword>
<dbReference type="PRINTS" id="PR01021">
    <property type="entry name" value="OMPADOMAIN"/>
</dbReference>
<evidence type="ECO:0000256" key="5">
    <source>
        <dbReference type="SAM" id="SignalP"/>
    </source>
</evidence>
<proteinExistence type="predicted"/>
<dbReference type="RefSeq" id="WP_126535371.1">
    <property type="nucleotide sequence ID" value="NZ_BSPM01000008.1"/>
</dbReference>
<dbReference type="AlphaFoldDB" id="A0A4R6RMW0"/>
<feature type="domain" description="OmpA-like" evidence="6">
    <location>
        <begin position="193"/>
        <end position="312"/>
    </location>
</feature>
<feature type="chain" id="PRO_5020217414" evidence="5">
    <location>
        <begin position="23"/>
        <end position="312"/>
    </location>
</feature>
<dbReference type="GO" id="GO:0009279">
    <property type="term" value="C:cell outer membrane"/>
    <property type="evidence" value="ECO:0007669"/>
    <property type="project" value="UniProtKB-SubCell"/>
</dbReference>
<evidence type="ECO:0000256" key="3">
    <source>
        <dbReference type="ARBA" id="ARBA00023237"/>
    </source>
</evidence>
<dbReference type="InterPro" id="IPR050330">
    <property type="entry name" value="Bact_OuterMem_StrucFunc"/>
</dbReference>
<dbReference type="PANTHER" id="PTHR30329:SF21">
    <property type="entry name" value="LIPOPROTEIN YIAD-RELATED"/>
    <property type="match status" value="1"/>
</dbReference>
<evidence type="ECO:0000256" key="4">
    <source>
        <dbReference type="PROSITE-ProRule" id="PRU00473"/>
    </source>
</evidence>
<evidence type="ECO:0000313" key="7">
    <source>
        <dbReference type="EMBL" id="TDP87515.1"/>
    </source>
</evidence>
<dbReference type="InterPro" id="IPR006665">
    <property type="entry name" value="OmpA-like"/>
</dbReference>
<organism evidence="7 8">
    <name type="scientific">Oharaeibacter diazotrophicus</name>
    <dbReference type="NCBI Taxonomy" id="1920512"/>
    <lineage>
        <taxon>Bacteria</taxon>
        <taxon>Pseudomonadati</taxon>
        <taxon>Pseudomonadota</taxon>
        <taxon>Alphaproteobacteria</taxon>
        <taxon>Hyphomicrobiales</taxon>
        <taxon>Pleomorphomonadaceae</taxon>
        <taxon>Oharaeibacter</taxon>
    </lineage>
</organism>
<dbReference type="OrthoDB" id="9792021at2"/>
<keyword evidence="8" id="KW-1185">Reference proteome</keyword>
<feature type="signal peptide" evidence="5">
    <location>
        <begin position="1"/>
        <end position="22"/>
    </location>
</feature>
<evidence type="ECO:0000256" key="1">
    <source>
        <dbReference type="ARBA" id="ARBA00004442"/>
    </source>
</evidence>
<accession>A0A4R6RMW0</accession>
<dbReference type="Pfam" id="PF00691">
    <property type="entry name" value="OmpA"/>
    <property type="match status" value="1"/>
</dbReference>
<dbReference type="EMBL" id="SNXY01000006">
    <property type="protein sequence ID" value="TDP87515.1"/>
    <property type="molecule type" value="Genomic_DNA"/>
</dbReference>
<evidence type="ECO:0000313" key="8">
    <source>
        <dbReference type="Proteomes" id="UP000294547"/>
    </source>
</evidence>
<protein>
    <submittedName>
        <fullName evidence="7">OmpA family protein</fullName>
    </submittedName>
</protein>
<dbReference type="CDD" id="cd07185">
    <property type="entry name" value="OmpA_C-like"/>
    <property type="match status" value="1"/>
</dbReference>
<keyword evidence="5" id="KW-0732">Signal</keyword>
<dbReference type="PROSITE" id="PS51123">
    <property type="entry name" value="OMPA_2"/>
    <property type="match status" value="1"/>
</dbReference>
<name>A0A4R6RMW0_9HYPH</name>
<dbReference type="SUPFAM" id="SSF103088">
    <property type="entry name" value="OmpA-like"/>
    <property type="match status" value="1"/>
</dbReference>
<gene>
    <name evidence="7" type="ORF">EDD54_1411</name>
</gene>
<dbReference type="Gene3D" id="3.30.1330.60">
    <property type="entry name" value="OmpA-like domain"/>
    <property type="match status" value="1"/>
</dbReference>